<organism evidence="3 4">
    <name type="scientific">Luteimonas soli</name>
    <dbReference type="NCBI Taxonomy" id="1648966"/>
    <lineage>
        <taxon>Bacteria</taxon>
        <taxon>Pseudomonadati</taxon>
        <taxon>Pseudomonadota</taxon>
        <taxon>Gammaproteobacteria</taxon>
        <taxon>Lysobacterales</taxon>
        <taxon>Lysobacteraceae</taxon>
        <taxon>Luteimonas</taxon>
    </lineage>
</organism>
<proteinExistence type="predicted"/>
<evidence type="ECO:0000313" key="3">
    <source>
        <dbReference type="EMBL" id="MFC3716252.1"/>
    </source>
</evidence>
<keyword evidence="2" id="KW-0378">Hydrolase</keyword>
<dbReference type="Proteomes" id="UP001595705">
    <property type="component" value="Unassembled WGS sequence"/>
</dbReference>
<dbReference type="InterPro" id="IPR016191">
    <property type="entry name" value="Ribonuclease/ribotoxin"/>
</dbReference>
<reference evidence="4" key="1">
    <citation type="journal article" date="2019" name="Int. J. Syst. Evol. Microbiol.">
        <title>The Global Catalogue of Microorganisms (GCM) 10K type strain sequencing project: providing services to taxonomists for standard genome sequencing and annotation.</title>
        <authorList>
            <consortium name="The Broad Institute Genomics Platform"/>
            <consortium name="The Broad Institute Genome Sequencing Center for Infectious Disease"/>
            <person name="Wu L."/>
            <person name="Ma J."/>
        </authorList>
    </citation>
    <scope>NUCLEOTIDE SEQUENCE [LARGE SCALE GENOMIC DNA]</scope>
    <source>
        <strain evidence="4">KCTC 42441</strain>
    </source>
</reference>
<evidence type="ECO:0000256" key="2">
    <source>
        <dbReference type="ARBA" id="ARBA00022801"/>
    </source>
</evidence>
<protein>
    <submittedName>
        <fullName evidence="3">Ribonuclease domain-containing protein</fullName>
    </submittedName>
</protein>
<dbReference type="InterPro" id="IPR000026">
    <property type="entry name" value="N1-like"/>
</dbReference>
<gene>
    <name evidence="3" type="ORF">ACFONC_08815</name>
</gene>
<dbReference type="Gene3D" id="3.10.450.30">
    <property type="entry name" value="Microbial ribonucleases"/>
    <property type="match status" value="1"/>
</dbReference>
<keyword evidence="4" id="KW-1185">Reference proteome</keyword>
<keyword evidence="1" id="KW-0540">Nuclease</keyword>
<dbReference type="Pfam" id="PF00545">
    <property type="entry name" value="Ribonuclease"/>
    <property type="match status" value="1"/>
</dbReference>
<comment type="caution">
    <text evidence="3">The sequence shown here is derived from an EMBL/GenBank/DDBJ whole genome shotgun (WGS) entry which is preliminary data.</text>
</comment>
<name>A0ABV7XLK8_9GAMM</name>
<dbReference type="SUPFAM" id="SSF53933">
    <property type="entry name" value="Microbial ribonucleases"/>
    <property type="match status" value="1"/>
</dbReference>
<dbReference type="RefSeq" id="WP_386743362.1">
    <property type="nucleotide sequence ID" value="NZ_JBHRYA010000007.1"/>
</dbReference>
<sequence length="150" mass="16766">MRRNAWLIIGLLLVGLWAWSQYGPQVAVPAGDTPAASRTSGDHAPLALPPQSARTGYPAWLPAEALDTLALIERGGPYPHRQDGGTFQNRERLLPSQPRGYYREYTVRTPGSRDRGARRIVSGGNPPSEFFYTDDHYRSFRRFTPAGSRR</sequence>
<evidence type="ECO:0000313" key="4">
    <source>
        <dbReference type="Proteomes" id="UP001595705"/>
    </source>
</evidence>
<evidence type="ECO:0000256" key="1">
    <source>
        <dbReference type="ARBA" id="ARBA00022722"/>
    </source>
</evidence>
<accession>A0ABV7XLK8</accession>
<dbReference type="EMBL" id="JBHRYA010000007">
    <property type="protein sequence ID" value="MFC3716252.1"/>
    <property type="molecule type" value="Genomic_DNA"/>
</dbReference>